<reference evidence="2" key="3">
    <citation type="submission" date="2015-02" db="UniProtKB">
        <authorList>
            <consortium name="EnsemblProtists"/>
        </authorList>
    </citation>
    <scope>IDENTIFICATION</scope>
    <source>
        <strain evidence="2">DAOM BR144</strain>
    </source>
</reference>
<reference evidence="3" key="2">
    <citation type="submission" date="2010-04" db="EMBL/GenBank/DDBJ databases">
        <authorList>
            <person name="Buell R."/>
            <person name="Hamilton J."/>
            <person name="Hostetler J."/>
        </authorList>
    </citation>
    <scope>NUCLEOTIDE SEQUENCE [LARGE SCALE GENOMIC DNA]</scope>
    <source>
        <strain evidence="3">DAOM:BR144</strain>
    </source>
</reference>
<evidence type="ECO:0000313" key="3">
    <source>
        <dbReference type="Proteomes" id="UP000019132"/>
    </source>
</evidence>
<dbReference type="PROSITE" id="PS50011">
    <property type="entry name" value="PROTEIN_KINASE_DOM"/>
    <property type="match status" value="1"/>
</dbReference>
<sequence>MDVWYAVSQYKQRQGVPAYEQFVHPPISDRALPYPMLVPSVFLPWDQRSGIIALRRKDKELAVCRCGVVLAGIYFQLEHATYSQVPVALKVMDRTQLQVQRDDVENEVRVMSLLQICGVEAPLSNPYVIRWEHGQDAHNVYLATEYIANGSLQVYAHKKIRHLMVKHLQAFVDKHGEGPTKLECVSYVYRDAGHEWMRESLQIFLSIMRGLTYLHAQSVAHLDLDIYNIAIDKELKPRIIDFGSSQVMDHRGVVGQGYVGIKCKPVFVAPEVREHAKLQPPRPGFRGAHADLWSVGVVLVQCVVWGFRGGPTYLTRNPKWRLEVFAHIGGTCDYDTCHMCQNFIMIPPLVGAVIKALLQKDPLRRPSAYEVTMALQENRELELFPSSGSALRRPNQDTSAMT</sequence>
<organism evidence="2 3">
    <name type="scientific">Globisporangium ultimum (strain ATCC 200006 / CBS 805.95 / DAOM BR144)</name>
    <name type="common">Pythium ultimum</name>
    <dbReference type="NCBI Taxonomy" id="431595"/>
    <lineage>
        <taxon>Eukaryota</taxon>
        <taxon>Sar</taxon>
        <taxon>Stramenopiles</taxon>
        <taxon>Oomycota</taxon>
        <taxon>Peronosporomycetes</taxon>
        <taxon>Pythiales</taxon>
        <taxon>Pythiaceae</taxon>
        <taxon>Globisporangium</taxon>
    </lineage>
</organism>
<dbReference type="GO" id="GO:0005524">
    <property type="term" value="F:ATP binding"/>
    <property type="evidence" value="ECO:0007669"/>
    <property type="project" value="InterPro"/>
</dbReference>
<evidence type="ECO:0000313" key="2">
    <source>
        <dbReference type="EnsemblProtists" id="PYU1_T010272"/>
    </source>
</evidence>
<name>K3WZ73_GLOUD</name>
<accession>K3WZ73</accession>
<dbReference type="PANTHER" id="PTHR44329">
    <property type="entry name" value="SERINE/THREONINE-PROTEIN KINASE TNNI3K-RELATED"/>
    <property type="match status" value="1"/>
</dbReference>
<feature type="domain" description="Protein kinase" evidence="1">
    <location>
        <begin position="55"/>
        <end position="384"/>
    </location>
</feature>
<dbReference type="AlphaFoldDB" id="K3WZ73"/>
<dbReference type="Gene3D" id="3.30.200.20">
    <property type="entry name" value="Phosphorylase Kinase, domain 1"/>
    <property type="match status" value="1"/>
</dbReference>
<dbReference type="Proteomes" id="UP000019132">
    <property type="component" value="Unassembled WGS sequence"/>
</dbReference>
<protein>
    <recommendedName>
        <fullName evidence="1">Protein kinase domain-containing protein</fullName>
    </recommendedName>
</protein>
<dbReference type="PANTHER" id="PTHR44329:SF214">
    <property type="entry name" value="PROTEIN KINASE DOMAIN-CONTAINING PROTEIN"/>
    <property type="match status" value="1"/>
</dbReference>
<keyword evidence="3" id="KW-1185">Reference proteome</keyword>
<dbReference type="eggNOG" id="KOG0032">
    <property type="taxonomic scope" value="Eukaryota"/>
</dbReference>
<dbReference type="GO" id="GO:0004674">
    <property type="term" value="F:protein serine/threonine kinase activity"/>
    <property type="evidence" value="ECO:0007669"/>
    <property type="project" value="TreeGrafter"/>
</dbReference>
<dbReference type="EMBL" id="GL376602">
    <property type="status" value="NOT_ANNOTATED_CDS"/>
    <property type="molecule type" value="Genomic_DNA"/>
</dbReference>
<evidence type="ECO:0000259" key="1">
    <source>
        <dbReference type="PROSITE" id="PS50011"/>
    </source>
</evidence>
<dbReference type="InterPro" id="IPR011009">
    <property type="entry name" value="Kinase-like_dom_sf"/>
</dbReference>
<dbReference type="VEuPathDB" id="FungiDB:PYU1_G010252"/>
<dbReference type="SUPFAM" id="SSF56112">
    <property type="entry name" value="Protein kinase-like (PK-like)"/>
    <property type="match status" value="1"/>
</dbReference>
<dbReference type="InterPro" id="IPR051681">
    <property type="entry name" value="Ser/Thr_Kinases-Pseudokinases"/>
</dbReference>
<dbReference type="EnsemblProtists" id="PYU1_T010272">
    <property type="protein sequence ID" value="PYU1_T010272"/>
    <property type="gene ID" value="PYU1_G010252"/>
</dbReference>
<dbReference type="Gene3D" id="1.10.510.10">
    <property type="entry name" value="Transferase(Phosphotransferase) domain 1"/>
    <property type="match status" value="1"/>
</dbReference>
<dbReference type="InterPro" id="IPR000719">
    <property type="entry name" value="Prot_kinase_dom"/>
</dbReference>
<reference evidence="3" key="1">
    <citation type="journal article" date="2010" name="Genome Biol.">
        <title>Genome sequence of the necrotrophic plant pathogen Pythium ultimum reveals original pathogenicity mechanisms and effector repertoire.</title>
        <authorList>
            <person name="Levesque C.A."/>
            <person name="Brouwer H."/>
            <person name="Cano L."/>
            <person name="Hamilton J.P."/>
            <person name="Holt C."/>
            <person name="Huitema E."/>
            <person name="Raffaele S."/>
            <person name="Robideau G.P."/>
            <person name="Thines M."/>
            <person name="Win J."/>
            <person name="Zerillo M.M."/>
            <person name="Beakes G.W."/>
            <person name="Boore J.L."/>
            <person name="Busam D."/>
            <person name="Dumas B."/>
            <person name="Ferriera S."/>
            <person name="Fuerstenberg S.I."/>
            <person name="Gachon C.M."/>
            <person name="Gaulin E."/>
            <person name="Govers F."/>
            <person name="Grenville-Briggs L."/>
            <person name="Horner N."/>
            <person name="Hostetler J."/>
            <person name="Jiang R.H."/>
            <person name="Johnson J."/>
            <person name="Krajaejun T."/>
            <person name="Lin H."/>
            <person name="Meijer H.J."/>
            <person name="Moore B."/>
            <person name="Morris P."/>
            <person name="Phuntmart V."/>
            <person name="Puiu D."/>
            <person name="Shetty J."/>
            <person name="Stajich J.E."/>
            <person name="Tripathy S."/>
            <person name="Wawra S."/>
            <person name="van West P."/>
            <person name="Whitty B.R."/>
            <person name="Coutinho P.M."/>
            <person name="Henrissat B."/>
            <person name="Martin F."/>
            <person name="Thomas P.D."/>
            <person name="Tyler B.M."/>
            <person name="De Vries R.P."/>
            <person name="Kamoun S."/>
            <person name="Yandell M."/>
            <person name="Tisserat N."/>
            <person name="Buell C.R."/>
        </authorList>
    </citation>
    <scope>NUCLEOTIDE SEQUENCE</scope>
    <source>
        <strain evidence="3">DAOM:BR144</strain>
    </source>
</reference>
<dbReference type="OMA" id="YAHRQVH"/>
<dbReference type="Pfam" id="PF00069">
    <property type="entry name" value="Pkinase"/>
    <property type="match status" value="1"/>
</dbReference>
<dbReference type="HOGENOM" id="CLU_059277_0_0_1"/>
<proteinExistence type="predicted"/>
<dbReference type="InParanoid" id="K3WZ73"/>
<dbReference type="SMART" id="SM00220">
    <property type="entry name" value="S_TKc"/>
    <property type="match status" value="1"/>
</dbReference>